<dbReference type="Gene3D" id="3.30.450.20">
    <property type="entry name" value="PAS domain"/>
    <property type="match status" value="1"/>
</dbReference>
<keyword evidence="1" id="KW-1133">Transmembrane helix</keyword>
<name>A0ABT7CML9_9BACT</name>
<reference evidence="2 3" key="1">
    <citation type="submission" date="2023-05" db="EMBL/GenBank/DDBJ databases">
        <authorList>
            <person name="Zhang X."/>
        </authorList>
    </citation>
    <scope>NUCLEOTIDE SEQUENCE [LARGE SCALE GENOMIC DNA]</scope>
    <source>
        <strain evidence="2 3">DM2B3-1</strain>
    </source>
</reference>
<protein>
    <recommendedName>
        <fullName evidence="4">Cache domain-containing protein</fullName>
    </recommendedName>
</protein>
<feature type="transmembrane region" description="Helical" evidence="1">
    <location>
        <begin position="950"/>
        <end position="969"/>
    </location>
</feature>
<evidence type="ECO:0008006" key="4">
    <source>
        <dbReference type="Google" id="ProtNLM"/>
    </source>
</evidence>
<organism evidence="2 3">
    <name type="scientific">Xanthocytophaga flava</name>
    <dbReference type="NCBI Taxonomy" id="3048013"/>
    <lineage>
        <taxon>Bacteria</taxon>
        <taxon>Pseudomonadati</taxon>
        <taxon>Bacteroidota</taxon>
        <taxon>Cytophagia</taxon>
        <taxon>Cytophagales</taxon>
        <taxon>Rhodocytophagaceae</taxon>
        <taxon>Xanthocytophaga</taxon>
    </lineage>
</organism>
<dbReference type="Proteomes" id="UP001228581">
    <property type="component" value="Unassembled WGS sequence"/>
</dbReference>
<feature type="transmembrane region" description="Helical" evidence="1">
    <location>
        <begin position="283"/>
        <end position="308"/>
    </location>
</feature>
<keyword evidence="1" id="KW-0812">Transmembrane</keyword>
<evidence type="ECO:0000313" key="3">
    <source>
        <dbReference type="Proteomes" id="UP001228581"/>
    </source>
</evidence>
<proteinExistence type="predicted"/>
<sequence length="1076" mass="123762">MKLMDISFRRYKIILVTLSLLALIFGVYYFVYVKENESYLHERAFRILSQINTNIIEKNANTIQNAKEGIKYRLRKEKIRKIKKSLPAKGVYNQDITFTEINPYQEEDSIKTAITQHNFLHYTDTVGKSSNDVKSTIEFQVSLEDFLKNVLVGKGEVFDEFQLISSKQEGSVFTTMPGELSLYTDEGKAYQLDSLFKKSDNIWNVKLAGIPYKLFTQRIRINTDHDLILAGLILRKTYYAQIYEVPVFTLLFSLLLMLLLVLGYPFIKLLIVSPVERLKAEDAFLCALSVVIGSFLITIMVISSYTYFFPEKKANNEDLSKLNTDIRTAFIGELDAAVAQLEAYKIRKPKKTNLNILKKTTMKPLVYPYFDDVFWIDSLGWAKQALYVDTVDQPSVKVQDRNYFQAVLTNQLWQLGKGQSKRLFMFEPIFNRITGENIVAISIRADKSYLPTDPLNNYRPVMAMVAKLQSVINPIMPLGYQFSIIDPKGKVWFHSNQTKNLQEDFLKECGEDRELLAAINGSASRHLSITYNGEPYIAYGAPLPNLPLYLLVFHKQEYFNSTRTMAISMTILYFLLSLVPLFILLLTHKLTYQHDVRLKGENFAFYWLAPIQENTRSYVVFACLNILLIVLTILFSFSYQNETDLWCFYVLTSITSFALARYLYFKSTKPIFWIIYSLLSVLLITKISQQSADQAGVTKTVIILGYILGLLLVSLLTIFFDAALKLREEKLKLSEDKNESMLSEIFQVRKSYPWSMLFWAILLGVVPAILFYKVNYDREHRIAASHQLIHLAHQLTQRRIDIEKHYAKMRISENDSIVKKLIEQKGYYTQSIYPVTINYGISSTDSANKKSVISYSRFNELMPRLHLRPLYNKIVRDNHLLLKSDINLANFHWVDLTKKDILTVQYAGVLHDKSDISKSIQISCSLPSLNFPFLSDALNLPMDGWVVAELYILPSVIIAILLCGLFAIIRYSATHLFNFILFDEGLYNFGVDSHFNSKKCKDVVTSANTAASNYLFLSGSFLPNARYLSKLFDPKSAKNLVFINLSQLTEKDVKDISKGKSLKEVFDTKSSFYHEI</sequence>
<feature type="transmembrane region" description="Helical" evidence="1">
    <location>
        <begin position="12"/>
        <end position="31"/>
    </location>
</feature>
<dbReference type="EMBL" id="JASJOT010000012">
    <property type="protein sequence ID" value="MDJ1495003.1"/>
    <property type="molecule type" value="Genomic_DNA"/>
</dbReference>
<feature type="transmembrane region" description="Helical" evidence="1">
    <location>
        <begin position="700"/>
        <end position="720"/>
    </location>
</feature>
<dbReference type="RefSeq" id="WP_313998664.1">
    <property type="nucleotide sequence ID" value="NZ_JASJOT010000012.1"/>
</dbReference>
<feature type="transmembrane region" description="Helical" evidence="1">
    <location>
        <begin position="247"/>
        <end position="271"/>
    </location>
</feature>
<feature type="transmembrane region" description="Helical" evidence="1">
    <location>
        <begin position="646"/>
        <end position="664"/>
    </location>
</feature>
<evidence type="ECO:0000256" key="1">
    <source>
        <dbReference type="SAM" id="Phobius"/>
    </source>
</evidence>
<feature type="transmembrane region" description="Helical" evidence="1">
    <location>
        <begin position="565"/>
        <end position="586"/>
    </location>
</feature>
<accession>A0ABT7CML9</accession>
<keyword evidence="1" id="KW-0472">Membrane</keyword>
<evidence type="ECO:0000313" key="2">
    <source>
        <dbReference type="EMBL" id="MDJ1495003.1"/>
    </source>
</evidence>
<gene>
    <name evidence="2" type="ORF">QNI19_18840</name>
</gene>
<feature type="transmembrane region" description="Helical" evidence="1">
    <location>
        <begin position="752"/>
        <end position="772"/>
    </location>
</feature>
<feature type="transmembrane region" description="Helical" evidence="1">
    <location>
        <begin position="618"/>
        <end position="639"/>
    </location>
</feature>
<feature type="transmembrane region" description="Helical" evidence="1">
    <location>
        <begin position="670"/>
        <end position="688"/>
    </location>
</feature>
<comment type="caution">
    <text evidence="2">The sequence shown here is derived from an EMBL/GenBank/DDBJ whole genome shotgun (WGS) entry which is preliminary data.</text>
</comment>
<keyword evidence="3" id="KW-1185">Reference proteome</keyword>